<protein>
    <submittedName>
        <fullName evidence="1">Uncharacterized protein</fullName>
    </submittedName>
</protein>
<dbReference type="EMBL" id="CP003007">
    <property type="protein sequence ID" value="AEO60572.1"/>
    <property type="molecule type" value="Genomic_DNA"/>
</dbReference>
<keyword evidence="2" id="KW-1185">Reference proteome</keyword>
<evidence type="ECO:0000313" key="1">
    <source>
        <dbReference type="EMBL" id="AEO60572.1"/>
    </source>
</evidence>
<dbReference type="VEuPathDB" id="FungiDB:MYCTH_2112630"/>
<dbReference type="AlphaFoldDB" id="G2QKU0"/>
<organism evidence="1 2">
    <name type="scientific">Thermothelomyces thermophilus (strain ATCC 42464 / BCRC 31852 / DSM 1799)</name>
    <name type="common">Sporotrichum thermophile</name>
    <dbReference type="NCBI Taxonomy" id="573729"/>
    <lineage>
        <taxon>Eukaryota</taxon>
        <taxon>Fungi</taxon>
        <taxon>Dikarya</taxon>
        <taxon>Ascomycota</taxon>
        <taxon>Pezizomycotina</taxon>
        <taxon>Sordariomycetes</taxon>
        <taxon>Sordariomycetidae</taxon>
        <taxon>Sordariales</taxon>
        <taxon>Chaetomiaceae</taxon>
        <taxon>Thermothelomyces</taxon>
    </lineage>
</organism>
<dbReference type="InParanoid" id="G2QKU0"/>
<name>G2QKU0_THET4</name>
<dbReference type="RefSeq" id="XP_003665817.1">
    <property type="nucleotide sequence ID" value="XM_003665769.1"/>
</dbReference>
<dbReference type="GeneID" id="11513564"/>
<dbReference type="Proteomes" id="UP000007322">
    <property type="component" value="Chromosome 6"/>
</dbReference>
<gene>
    <name evidence="1" type="ORF">MYCTH_2112630</name>
</gene>
<proteinExistence type="predicted"/>
<reference evidence="1 2" key="1">
    <citation type="journal article" date="2011" name="Nat. Biotechnol.">
        <title>Comparative genomic analysis of the thermophilic biomass-degrading fungi Myceliophthora thermophila and Thielavia terrestris.</title>
        <authorList>
            <person name="Berka R.M."/>
            <person name="Grigoriev I.V."/>
            <person name="Otillar R."/>
            <person name="Salamov A."/>
            <person name="Grimwood J."/>
            <person name="Reid I."/>
            <person name="Ishmael N."/>
            <person name="John T."/>
            <person name="Darmond C."/>
            <person name="Moisan M.-C."/>
            <person name="Henrissat B."/>
            <person name="Coutinho P.M."/>
            <person name="Lombard V."/>
            <person name="Natvig D.O."/>
            <person name="Lindquist E."/>
            <person name="Schmutz J."/>
            <person name="Lucas S."/>
            <person name="Harris P."/>
            <person name="Powlowski J."/>
            <person name="Bellemare A."/>
            <person name="Taylor D."/>
            <person name="Butler G."/>
            <person name="de Vries R.P."/>
            <person name="Allijn I.E."/>
            <person name="van den Brink J."/>
            <person name="Ushinsky S."/>
            <person name="Storms R."/>
            <person name="Powell A.J."/>
            <person name="Paulsen I.T."/>
            <person name="Elbourne L.D.H."/>
            <person name="Baker S.E."/>
            <person name="Magnuson J."/>
            <person name="LaBoissiere S."/>
            <person name="Clutterbuck A.J."/>
            <person name="Martinez D."/>
            <person name="Wogulis M."/>
            <person name="de Leon A.L."/>
            <person name="Rey M.W."/>
            <person name="Tsang A."/>
        </authorList>
    </citation>
    <scope>NUCLEOTIDE SEQUENCE [LARGE SCALE GENOMIC DNA]</scope>
    <source>
        <strain evidence="2">ATCC 42464 / BCRC 31852 / DSM 1799</strain>
    </source>
</reference>
<sequence>MRRRARSVPILPIANQQSALNSELAASGHFQDEGGGSFMIIIRATESGSARSSWTQPQRGTTPGPHAVDRCIALAVISRTPPLRAAAGGGEITACTPVRVYVLFQMITLDPFFWFNTALSSSSTQNASDKRQTKVYPRHGCSSVSDGSMCWCSYIQDNTRTHA</sequence>
<evidence type="ECO:0000313" key="2">
    <source>
        <dbReference type="Proteomes" id="UP000007322"/>
    </source>
</evidence>
<dbReference type="HOGENOM" id="CLU_1628197_0_0_1"/>
<dbReference type="KEGG" id="mtm:MYCTH_2112630"/>
<accession>G2QKU0</accession>